<proteinExistence type="predicted"/>
<reference evidence="1" key="1">
    <citation type="submission" date="2023-10" db="EMBL/GenBank/DDBJ databases">
        <title>Genome assemblies of two species of porcelain crab, Petrolisthes cinctipes and Petrolisthes manimaculis (Anomura: Porcellanidae).</title>
        <authorList>
            <person name="Angst P."/>
        </authorList>
    </citation>
    <scope>NUCLEOTIDE SEQUENCE</scope>
    <source>
        <strain evidence="1">PB745_01</strain>
        <tissue evidence="1">Gill</tissue>
    </source>
</reference>
<name>A0AAE1GAB5_PETCI</name>
<dbReference type="Proteomes" id="UP001286313">
    <property type="component" value="Unassembled WGS sequence"/>
</dbReference>
<accession>A0AAE1GAB5</accession>
<gene>
    <name evidence="1" type="ORF">Pcinc_006560</name>
</gene>
<evidence type="ECO:0000313" key="1">
    <source>
        <dbReference type="EMBL" id="KAK3889424.1"/>
    </source>
</evidence>
<comment type="caution">
    <text evidence="1">The sequence shown here is derived from an EMBL/GenBank/DDBJ whole genome shotgun (WGS) entry which is preliminary data.</text>
</comment>
<sequence length="90" mass="10276">MKDKESQELSSSAFLFTETLTLVSYVPSTTKKKTVLFLSSMHPQPKHGESGKLEIVEFYNSTKSVVDALIRCLRFMSLKIIVLCQRKFTK</sequence>
<dbReference type="EMBL" id="JAWQEG010000486">
    <property type="protein sequence ID" value="KAK3889424.1"/>
    <property type="molecule type" value="Genomic_DNA"/>
</dbReference>
<protein>
    <submittedName>
        <fullName evidence="1">Uncharacterized protein</fullName>
    </submittedName>
</protein>
<organism evidence="1 2">
    <name type="scientific">Petrolisthes cinctipes</name>
    <name type="common">Flat porcelain crab</name>
    <dbReference type="NCBI Taxonomy" id="88211"/>
    <lineage>
        <taxon>Eukaryota</taxon>
        <taxon>Metazoa</taxon>
        <taxon>Ecdysozoa</taxon>
        <taxon>Arthropoda</taxon>
        <taxon>Crustacea</taxon>
        <taxon>Multicrustacea</taxon>
        <taxon>Malacostraca</taxon>
        <taxon>Eumalacostraca</taxon>
        <taxon>Eucarida</taxon>
        <taxon>Decapoda</taxon>
        <taxon>Pleocyemata</taxon>
        <taxon>Anomura</taxon>
        <taxon>Galatheoidea</taxon>
        <taxon>Porcellanidae</taxon>
        <taxon>Petrolisthes</taxon>
    </lineage>
</organism>
<dbReference type="AlphaFoldDB" id="A0AAE1GAB5"/>
<keyword evidence="2" id="KW-1185">Reference proteome</keyword>
<evidence type="ECO:0000313" key="2">
    <source>
        <dbReference type="Proteomes" id="UP001286313"/>
    </source>
</evidence>